<keyword evidence="1" id="KW-0812">Transmembrane</keyword>
<reference evidence="2" key="1">
    <citation type="journal article" date="2021" name="Proc. Natl. Acad. Sci. U.S.A.">
        <title>A Catalog of Tens of Thousands of Viruses from Human Metagenomes Reveals Hidden Associations with Chronic Diseases.</title>
        <authorList>
            <person name="Tisza M.J."/>
            <person name="Buck C.B."/>
        </authorList>
    </citation>
    <scope>NUCLEOTIDE SEQUENCE</scope>
    <source>
        <strain evidence="2">Ct8aS59</strain>
    </source>
</reference>
<evidence type="ECO:0000256" key="1">
    <source>
        <dbReference type="SAM" id="Phobius"/>
    </source>
</evidence>
<name>A0A8S5TSY3_9CAUD</name>
<keyword evidence="1" id="KW-0472">Membrane</keyword>
<keyword evidence="1" id="KW-1133">Transmembrane helix</keyword>
<sequence>MSFLALCRDSHSGKNKAPQWCRADFEKCSFKLVFLCRRVVCRFSLERSFKLGCSASAGLFYSVLLSLHFLPSYIMSAGLKSSKIKQ</sequence>
<organism evidence="2">
    <name type="scientific">Siphoviridae sp. ct8aS59</name>
    <dbReference type="NCBI Taxonomy" id="2825365"/>
    <lineage>
        <taxon>Viruses</taxon>
        <taxon>Duplodnaviria</taxon>
        <taxon>Heunggongvirae</taxon>
        <taxon>Uroviricota</taxon>
        <taxon>Caudoviricetes</taxon>
    </lineage>
</organism>
<evidence type="ECO:0000313" key="2">
    <source>
        <dbReference type="EMBL" id="DAF85296.1"/>
    </source>
</evidence>
<feature type="transmembrane region" description="Helical" evidence="1">
    <location>
        <begin position="59"/>
        <end position="79"/>
    </location>
</feature>
<accession>A0A8S5TSY3</accession>
<dbReference type="EMBL" id="BK015922">
    <property type="protein sequence ID" value="DAF85296.1"/>
    <property type="molecule type" value="Genomic_DNA"/>
</dbReference>
<proteinExistence type="predicted"/>
<protein>
    <submittedName>
        <fullName evidence="2">Uncharacterized protein</fullName>
    </submittedName>
</protein>